<dbReference type="Proteomes" id="UP000753908">
    <property type="component" value="Unassembled WGS sequence"/>
</dbReference>
<sequence length="146" mass="16538">MKLGMLATTAITTTFLIPAFSVGSANAQTCEEMLSIRNVVVFCKKSDRSAEINKIYREVLGRDAEPEGLRAWSQELSRSTLRNIRREIAESDEARLALNRIYQEILGRDVDKNGLKTFTKTLKKDWSLNDVRSSIQQSEEARQKIG</sequence>
<gene>
    <name evidence="2" type="ORF">KME25_16615</name>
</gene>
<dbReference type="EMBL" id="JAHHIF010000020">
    <property type="protein sequence ID" value="MBW4546050.1"/>
    <property type="molecule type" value="Genomic_DNA"/>
</dbReference>
<reference evidence="2" key="2">
    <citation type="journal article" date="2022" name="Microbiol. Resour. Announc.">
        <title>Metagenome Sequencing to Explore Phylogenomics of Terrestrial Cyanobacteria.</title>
        <authorList>
            <person name="Ward R.D."/>
            <person name="Stajich J.E."/>
            <person name="Johansen J.R."/>
            <person name="Huntemann M."/>
            <person name="Clum A."/>
            <person name="Foster B."/>
            <person name="Foster B."/>
            <person name="Roux S."/>
            <person name="Palaniappan K."/>
            <person name="Varghese N."/>
            <person name="Mukherjee S."/>
            <person name="Reddy T.B.K."/>
            <person name="Daum C."/>
            <person name="Copeland A."/>
            <person name="Chen I.A."/>
            <person name="Ivanova N.N."/>
            <person name="Kyrpides N.C."/>
            <person name="Shapiro N."/>
            <person name="Eloe-Fadrosh E.A."/>
            <person name="Pietrasiak N."/>
        </authorList>
    </citation>
    <scope>NUCLEOTIDE SEQUENCE</scope>
    <source>
        <strain evidence="2">CPER-KK1</strain>
    </source>
</reference>
<proteinExistence type="predicted"/>
<evidence type="ECO:0000313" key="2">
    <source>
        <dbReference type="EMBL" id="MBW4546050.1"/>
    </source>
</evidence>
<name>A0A951PLB7_9CYAN</name>
<evidence type="ECO:0000256" key="1">
    <source>
        <dbReference type="SAM" id="SignalP"/>
    </source>
</evidence>
<evidence type="ECO:0000313" key="3">
    <source>
        <dbReference type="Proteomes" id="UP000753908"/>
    </source>
</evidence>
<feature type="chain" id="PRO_5037324890" evidence="1">
    <location>
        <begin position="28"/>
        <end position="146"/>
    </location>
</feature>
<comment type="caution">
    <text evidence="2">The sequence shown here is derived from an EMBL/GenBank/DDBJ whole genome shotgun (WGS) entry which is preliminary data.</text>
</comment>
<feature type="signal peptide" evidence="1">
    <location>
        <begin position="1"/>
        <end position="27"/>
    </location>
</feature>
<accession>A0A951PLB7</accession>
<dbReference type="Gene3D" id="1.10.3130.20">
    <property type="entry name" value="Phycobilisome linker domain"/>
    <property type="match status" value="1"/>
</dbReference>
<reference evidence="2" key="1">
    <citation type="submission" date="2021-05" db="EMBL/GenBank/DDBJ databases">
        <authorList>
            <person name="Pietrasiak N."/>
            <person name="Ward R."/>
            <person name="Stajich J.E."/>
            <person name="Kurbessoian T."/>
        </authorList>
    </citation>
    <scope>NUCLEOTIDE SEQUENCE</scope>
    <source>
        <strain evidence="2">CPER-KK1</strain>
    </source>
</reference>
<keyword evidence="1" id="KW-0732">Signal</keyword>
<protein>
    <submittedName>
        <fullName evidence="2">DUF4214 domain-containing protein</fullName>
    </submittedName>
</protein>
<dbReference type="InterPro" id="IPR038255">
    <property type="entry name" value="PBS_linker_sf"/>
</dbReference>
<dbReference type="AlphaFoldDB" id="A0A951PLB7"/>
<organism evidence="2 3">
    <name type="scientific">Symplocastrum torsivum CPER-KK1</name>
    <dbReference type="NCBI Taxonomy" id="450513"/>
    <lineage>
        <taxon>Bacteria</taxon>
        <taxon>Bacillati</taxon>
        <taxon>Cyanobacteriota</taxon>
        <taxon>Cyanophyceae</taxon>
        <taxon>Oscillatoriophycideae</taxon>
        <taxon>Oscillatoriales</taxon>
        <taxon>Microcoleaceae</taxon>
        <taxon>Symplocastrum</taxon>
    </lineage>
</organism>